<dbReference type="RefSeq" id="WP_090608015.1">
    <property type="nucleotide sequence ID" value="NZ_CTEE01000001.1"/>
</dbReference>
<gene>
    <name evidence="1" type="ORF">BN1232_05743</name>
</gene>
<reference evidence="1 2" key="1">
    <citation type="submission" date="2015-03" db="EMBL/GenBank/DDBJ databases">
        <authorList>
            <person name="Urmite Genomes"/>
        </authorList>
    </citation>
    <scope>NUCLEOTIDE SEQUENCE [LARGE SCALE GENOMIC DNA]</scope>
    <source>
        <strain evidence="1 2">CSUR P1491</strain>
    </source>
</reference>
<sequence length="164" mass="17204">MSNPVGKVAQAGLNAAGQLVRQLQRRLGGQATGAGDGEPRSRWRCVTINKGAQEVMPDGRVPDPLAALGDRVEVQVHKAPGGKGTELAARLRQPEPSGIGSVVARVSGDDPRQQVRAALRQAKQLIEVGEVLRVDPTPHGTRTATPTGKLVEFATRRSGGEGVL</sequence>
<dbReference type="AlphaFoldDB" id="A0A0E3WE27"/>
<evidence type="ECO:0000313" key="2">
    <source>
        <dbReference type="Proteomes" id="UP000199251"/>
    </source>
</evidence>
<name>A0A0E3WE27_MYCLN</name>
<protein>
    <submittedName>
        <fullName evidence="1">Uncharacterized protein</fullName>
    </submittedName>
</protein>
<accession>A0A0E3WE27</accession>
<dbReference type="InterPro" id="IPR023393">
    <property type="entry name" value="START-like_dom_sf"/>
</dbReference>
<evidence type="ECO:0000313" key="1">
    <source>
        <dbReference type="EMBL" id="CQD22799.1"/>
    </source>
</evidence>
<dbReference type="Gene3D" id="3.30.530.20">
    <property type="match status" value="1"/>
</dbReference>
<dbReference type="EMBL" id="CTEE01000001">
    <property type="protein sequence ID" value="CQD22799.1"/>
    <property type="molecule type" value="Genomic_DNA"/>
</dbReference>
<dbReference type="STRING" id="141349.BN1232_05743"/>
<proteinExistence type="predicted"/>
<dbReference type="OrthoDB" id="3695445at2"/>
<dbReference type="Proteomes" id="UP000199251">
    <property type="component" value="Unassembled WGS sequence"/>
</dbReference>
<organism evidence="1 2">
    <name type="scientific">Mycobacterium lentiflavum</name>
    <dbReference type="NCBI Taxonomy" id="141349"/>
    <lineage>
        <taxon>Bacteria</taxon>
        <taxon>Bacillati</taxon>
        <taxon>Actinomycetota</taxon>
        <taxon>Actinomycetes</taxon>
        <taxon>Mycobacteriales</taxon>
        <taxon>Mycobacteriaceae</taxon>
        <taxon>Mycobacterium</taxon>
        <taxon>Mycobacterium simiae complex</taxon>
    </lineage>
</organism>